<keyword evidence="1" id="KW-1133">Transmembrane helix</keyword>
<name>A0AAW0TR30_SCYPA</name>
<dbReference type="Proteomes" id="UP001487740">
    <property type="component" value="Unassembled WGS sequence"/>
</dbReference>
<proteinExistence type="predicted"/>
<sequence>MQGTKPVKSSFSMSGKPKLLPPVSCCSAITSGTLCGLTLMVFMLHKEHGSVLQPGCASTTSVSSVAITPRLAGLLERGANRGHGMAGKEAIPKMFKILNMQKIIITPTQLCPACPTQQVTCLEHHSDTARVTLNWLRLNLGVVPSGLSPCLRLFTTSEGKEARDTPRTGSSTQHWAGCTTHWLTGGSEVAGAEAYYSWESGHSEQQRQKWQSLASLNVSQD</sequence>
<reference evidence="2 3" key="1">
    <citation type="submission" date="2023-03" db="EMBL/GenBank/DDBJ databases">
        <title>High-quality genome of Scylla paramamosain provides insights in environmental adaptation.</title>
        <authorList>
            <person name="Zhang L."/>
        </authorList>
    </citation>
    <scope>NUCLEOTIDE SEQUENCE [LARGE SCALE GENOMIC DNA]</scope>
    <source>
        <strain evidence="2">LZ_2023a</strain>
        <tissue evidence="2">Muscle</tissue>
    </source>
</reference>
<evidence type="ECO:0000313" key="2">
    <source>
        <dbReference type="EMBL" id="KAK8390223.1"/>
    </source>
</evidence>
<evidence type="ECO:0000256" key="1">
    <source>
        <dbReference type="SAM" id="Phobius"/>
    </source>
</evidence>
<keyword evidence="1" id="KW-0472">Membrane</keyword>
<keyword evidence="1" id="KW-0812">Transmembrane</keyword>
<dbReference type="EMBL" id="JARAKH010000026">
    <property type="protein sequence ID" value="KAK8390223.1"/>
    <property type="molecule type" value="Genomic_DNA"/>
</dbReference>
<dbReference type="AlphaFoldDB" id="A0AAW0TR30"/>
<evidence type="ECO:0000313" key="3">
    <source>
        <dbReference type="Proteomes" id="UP001487740"/>
    </source>
</evidence>
<comment type="caution">
    <text evidence="2">The sequence shown here is derived from an EMBL/GenBank/DDBJ whole genome shotgun (WGS) entry which is preliminary data.</text>
</comment>
<gene>
    <name evidence="2" type="ORF">O3P69_013067</name>
</gene>
<feature type="transmembrane region" description="Helical" evidence="1">
    <location>
        <begin position="20"/>
        <end position="44"/>
    </location>
</feature>
<organism evidence="2 3">
    <name type="scientific">Scylla paramamosain</name>
    <name type="common">Mud crab</name>
    <dbReference type="NCBI Taxonomy" id="85552"/>
    <lineage>
        <taxon>Eukaryota</taxon>
        <taxon>Metazoa</taxon>
        <taxon>Ecdysozoa</taxon>
        <taxon>Arthropoda</taxon>
        <taxon>Crustacea</taxon>
        <taxon>Multicrustacea</taxon>
        <taxon>Malacostraca</taxon>
        <taxon>Eumalacostraca</taxon>
        <taxon>Eucarida</taxon>
        <taxon>Decapoda</taxon>
        <taxon>Pleocyemata</taxon>
        <taxon>Brachyura</taxon>
        <taxon>Eubrachyura</taxon>
        <taxon>Portunoidea</taxon>
        <taxon>Portunidae</taxon>
        <taxon>Portuninae</taxon>
        <taxon>Scylla</taxon>
    </lineage>
</organism>
<accession>A0AAW0TR30</accession>
<keyword evidence="3" id="KW-1185">Reference proteome</keyword>
<protein>
    <submittedName>
        <fullName evidence="2">Uncharacterized protein</fullName>
    </submittedName>
</protein>